<organism evidence="2">
    <name type="scientific">Tanacetum cinerariifolium</name>
    <name type="common">Dalmatian daisy</name>
    <name type="synonym">Chrysanthemum cinerariifolium</name>
    <dbReference type="NCBI Taxonomy" id="118510"/>
    <lineage>
        <taxon>Eukaryota</taxon>
        <taxon>Viridiplantae</taxon>
        <taxon>Streptophyta</taxon>
        <taxon>Embryophyta</taxon>
        <taxon>Tracheophyta</taxon>
        <taxon>Spermatophyta</taxon>
        <taxon>Magnoliopsida</taxon>
        <taxon>eudicotyledons</taxon>
        <taxon>Gunneridae</taxon>
        <taxon>Pentapetalae</taxon>
        <taxon>asterids</taxon>
        <taxon>campanulids</taxon>
        <taxon>Asterales</taxon>
        <taxon>Asteraceae</taxon>
        <taxon>Asteroideae</taxon>
        <taxon>Anthemideae</taxon>
        <taxon>Anthemidinae</taxon>
        <taxon>Tanacetum</taxon>
    </lineage>
</organism>
<sequence length="89" mass="10016">SDEELEAPMKDQPLPTDASPTALLPGYIDDSNLEEEEEDLEEDPVDYPANGGDNDDNESSDDLRIQRHLKLMSLLLHYPPLHTISSCFF</sequence>
<name>A0A699TPE2_TANCI</name>
<protein>
    <submittedName>
        <fullName evidence="2">Uncharacterized protein</fullName>
    </submittedName>
</protein>
<evidence type="ECO:0000256" key="1">
    <source>
        <dbReference type="SAM" id="MobiDB-lite"/>
    </source>
</evidence>
<gene>
    <name evidence="2" type="ORF">Tci_884584</name>
</gene>
<reference evidence="2" key="1">
    <citation type="journal article" date="2019" name="Sci. Rep.">
        <title>Draft genome of Tanacetum cinerariifolium, the natural source of mosquito coil.</title>
        <authorList>
            <person name="Yamashiro T."/>
            <person name="Shiraishi A."/>
            <person name="Satake H."/>
            <person name="Nakayama K."/>
        </authorList>
    </citation>
    <scope>NUCLEOTIDE SEQUENCE</scope>
</reference>
<accession>A0A699TPE2</accession>
<dbReference type="EMBL" id="BKCJ011266890">
    <property type="protein sequence ID" value="GFD12615.1"/>
    <property type="molecule type" value="Genomic_DNA"/>
</dbReference>
<feature type="non-terminal residue" evidence="2">
    <location>
        <position position="1"/>
    </location>
</feature>
<feature type="compositionally biased region" description="Acidic residues" evidence="1">
    <location>
        <begin position="31"/>
        <end position="45"/>
    </location>
</feature>
<proteinExistence type="predicted"/>
<dbReference type="AlphaFoldDB" id="A0A699TPE2"/>
<comment type="caution">
    <text evidence="2">The sequence shown here is derived from an EMBL/GenBank/DDBJ whole genome shotgun (WGS) entry which is preliminary data.</text>
</comment>
<feature type="region of interest" description="Disordered" evidence="1">
    <location>
        <begin position="1"/>
        <end position="62"/>
    </location>
</feature>
<evidence type="ECO:0000313" key="2">
    <source>
        <dbReference type="EMBL" id="GFD12615.1"/>
    </source>
</evidence>